<proteinExistence type="predicted"/>
<accession>A0A372ZIX6</accession>
<evidence type="ECO:0008006" key="5">
    <source>
        <dbReference type="Google" id="ProtNLM"/>
    </source>
</evidence>
<organism evidence="3 4">
    <name type="scientific">Kitasatospora xanthocidica</name>
    <dbReference type="NCBI Taxonomy" id="83382"/>
    <lineage>
        <taxon>Bacteria</taxon>
        <taxon>Bacillati</taxon>
        <taxon>Actinomycetota</taxon>
        <taxon>Actinomycetes</taxon>
        <taxon>Kitasatosporales</taxon>
        <taxon>Streptomycetaceae</taxon>
        <taxon>Kitasatospora</taxon>
    </lineage>
</organism>
<dbReference type="EMBL" id="QVIG01000003">
    <property type="protein sequence ID" value="RGD55721.1"/>
    <property type="molecule type" value="Genomic_DNA"/>
</dbReference>
<sequence length="278" mass="28323">MTIRRTTVLPATALAVALAALTGCGSDGAAPPPAAGTSAGGVPAGATTGAPPEATGAPAEATGAPADPTGAFDPAVAVAHRSRESYAATSEMTVETGEGAEKDVLTVTGRANHNTPAEGSRLETKMVRGSSVLAWEEKVVVDQAVYRRDKENGGTGWTTDQKPPASAGTGAQDTDGYAKVLLDAGPAARKGMETEAGVPVFHLAARLSPAELRRADPTYGDGRQNQGTDAADVQLWIDRLGRTVRVEHSTVVAGRPVVTRERLSDFGPAETFTAPSAG</sequence>
<name>A0A372ZIX6_9ACTN</name>
<evidence type="ECO:0000256" key="2">
    <source>
        <dbReference type="SAM" id="SignalP"/>
    </source>
</evidence>
<dbReference type="Proteomes" id="UP000263377">
    <property type="component" value="Unassembled WGS sequence"/>
</dbReference>
<keyword evidence="2" id="KW-0732">Signal</keyword>
<comment type="caution">
    <text evidence="3">The sequence shown here is derived from an EMBL/GenBank/DDBJ whole genome shotgun (WGS) entry which is preliminary data.</text>
</comment>
<evidence type="ECO:0000256" key="1">
    <source>
        <dbReference type="SAM" id="MobiDB-lite"/>
    </source>
</evidence>
<feature type="chain" id="PRO_5016596602" description="Lipoprotein" evidence="2">
    <location>
        <begin position="30"/>
        <end position="278"/>
    </location>
</feature>
<dbReference type="SUPFAM" id="SSF89392">
    <property type="entry name" value="Prokaryotic lipoproteins and lipoprotein localization factors"/>
    <property type="match status" value="1"/>
</dbReference>
<dbReference type="AlphaFoldDB" id="A0A372ZIX6"/>
<dbReference type="InterPro" id="IPR029046">
    <property type="entry name" value="LolA/LolB/LppX"/>
</dbReference>
<evidence type="ECO:0000313" key="4">
    <source>
        <dbReference type="Proteomes" id="UP000263377"/>
    </source>
</evidence>
<feature type="signal peptide" evidence="2">
    <location>
        <begin position="1"/>
        <end position="29"/>
    </location>
</feature>
<dbReference type="RefSeq" id="WP_049651507.1">
    <property type="nucleotide sequence ID" value="NZ_QVIG01000003.1"/>
</dbReference>
<evidence type="ECO:0000313" key="3">
    <source>
        <dbReference type="EMBL" id="RGD55721.1"/>
    </source>
</evidence>
<dbReference type="Gene3D" id="2.50.20.20">
    <property type="match status" value="1"/>
</dbReference>
<feature type="compositionally biased region" description="Low complexity" evidence="1">
    <location>
        <begin position="44"/>
        <end position="71"/>
    </location>
</feature>
<gene>
    <name evidence="3" type="ORF">DR950_41070</name>
</gene>
<reference evidence="3 4" key="1">
    <citation type="submission" date="2018-08" db="EMBL/GenBank/DDBJ databases">
        <title>Diversity &amp; Physiological Properties of Lignin-Decomposing Actinobacteria from Soil.</title>
        <authorList>
            <person name="Roh S.G."/>
            <person name="Kim S.B."/>
        </authorList>
    </citation>
    <scope>NUCLEOTIDE SEQUENCE [LARGE SCALE GENOMIC DNA]</scope>
    <source>
        <strain evidence="3 4">MMS17-GH009</strain>
    </source>
</reference>
<protein>
    <recommendedName>
        <fullName evidence="5">Lipoprotein</fullName>
    </recommendedName>
</protein>
<feature type="region of interest" description="Disordered" evidence="1">
    <location>
        <begin position="150"/>
        <end position="173"/>
    </location>
</feature>
<dbReference type="PROSITE" id="PS51257">
    <property type="entry name" value="PROKAR_LIPOPROTEIN"/>
    <property type="match status" value="1"/>
</dbReference>
<keyword evidence="4" id="KW-1185">Reference proteome</keyword>
<feature type="region of interest" description="Disordered" evidence="1">
    <location>
        <begin position="30"/>
        <end position="72"/>
    </location>
</feature>